<keyword evidence="2" id="KW-0472">Membrane</keyword>
<evidence type="ECO:0000313" key="3">
    <source>
        <dbReference type="EMBL" id="VAW03119.1"/>
    </source>
</evidence>
<reference evidence="3" key="1">
    <citation type="submission" date="2018-06" db="EMBL/GenBank/DDBJ databases">
        <authorList>
            <person name="Zhirakovskaya E."/>
        </authorList>
    </citation>
    <scope>NUCLEOTIDE SEQUENCE</scope>
</reference>
<dbReference type="AlphaFoldDB" id="A0A3B0SRF0"/>
<feature type="transmembrane region" description="Helical" evidence="2">
    <location>
        <begin position="118"/>
        <end position="140"/>
    </location>
</feature>
<protein>
    <submittedName>
        <fullName evidence="3">Uncharacterized protein</fullName>
    </submittedName>
</protein>
<accession>A0A3B0SRF0</accession>
<dbReference type="EMBL" id="UOEF01000363">
    <property type="protein sequence ID" value="VAW03119.1"/>
    <property type="molecule type" value="Genomic_DNA"/>
</dbReference>
<keyword evidence="2" id="KW-0812">Transmembrane</keyword>
<proteinExistence type="predicted"/>
<sequence length="200" mass="20877">GGQLIFFLTGRNTGDASIRLTATATGGLAQELAQPDIITIAPGGNARPITVNTFCGDGMDDSREITVTLVSTDLTASIEREQATGTITKSAQCRDNILPPTAPPPPPIVTPPPPPDPIWPIIVAIVAATGGLAGAIWFLTPKPGLNMTMRTGTSKFDPEGDGTFSAPILRTSINKRYGLPEFPDPLPVISPTIIPPENST</sequence>
<organism evidence="3">
    <name type="scientific">hydrothermal vent metagenome</name>
    <dbReference type="NCBI Taxonomy" id="652676"/>
    <lineage>
        <taxon>unclassified sequences</taxon>
        <taxon>metagenomes</taxon>
        <taxon>ecological metagenomes</taxon>
    </lineage>
</organism>
<gene>
    <name evidence="3" type="ORF">MNBD_ALPHA04-1542</name>
</gene>
<evidence type="ECO:0000256" key="2">
    <source>
        <dbReference type="SAM" id="Phobius"/>
    </source>
</evidence>
<feature type="compositionally biased region" description="Pro residues" evidence="1">
    <location>
        <begin position="100"/>
        <end position="113"/>
    </location>
</feature>
<feature type="non-terminal residue" evidence="3">
    <location>
        <position position="1"/>
    </location>
</feature>
<keyword evidence="2" id="KW-1133">Transmembrane helix</keyword>
<name>A0A3B0SRF0_9ZZZZ</name>
<feature type="region of interest" description="Disordered" evidence="1">
    <location>
        <begin position="94"/>
        <end position="113"/>
    </location>
</feature>
<evidence type="ECO:0000256" key="1">
    <source>
        <dbReference type="SAM" id="MobiDB-lite"/>
    </source>
</evidence>